<reference evidence="1 2" key="1">
    <citation type="submission" date="2019-09" db="EMBL/GenBank/DDBJ databases">
        <title>Draft genome of the ectomycorrhizal ascomycete Sphaerosporella brunnea.</title>
        <authorList>
            <consortium name="DOE Joint Genome Institute"/>
            <person name="Benucci G.M."/>
            <person name="Marozzi G."/>
            <person name="Antonielli L."/>
            <person name="Sanchez S."/>
            <person name="Marco P."/>
            <person name="Wang X."/>
            <person name="Falini L.B."/>
            <person name="Barry K."/>
            <person name="Haridas S."/>
            <person name="Lipzen A."/>
            <person name="Labutti K."/>
            <person name="Grigoriev I.V."/>
            <person name="Murat C."/>
            <person name="Martin F."/>
            <person name="Albertini E."/>
            <person name="Donnini D."/>
            <person name="Bonito G."/>
        </authorList>
    </citation>
    <scope>NUCLEOTIDE SEQUENCE [LARGE SCALE GENOMIC DNA]</scope>
    <source>
        <strain evidence="1 2">Sb_GMNB300</strain>
    </source>
</reference>
<comment type="caution">
    <text evidence="1">The sequence shown here is derived from an EMBL/GenBank/DDBJ whole genome shotgun (WGS) entry which is preliminary data.</text>
</comment>
<sequence length="91" mass="10446">MSIIDGLAMFRKRNIGWLRLLVFFFFFSVPRAQLAARAARIPPVTVYGDTETQHVTPTPQKYTVPVRVRLHDVFFLGGPPHSLLHICIRRS</sequence>
<evidence type="ECO:0000313" key="2">
    <source>
        <dbReference type="Proteomes" id="UP000326924"/>
    </source>
</evidence>
<evidence type="ECO:0000313" key="1">
    <source>
        <dbReference type="EMBL" id="KAA8912917.1"/>
    </source>
</evidence>
<dbReference type="InParanoid" id="A0A5J5F7C8"/>
<proteinExistence type="predicted"/>
<keyword evidence="2" id="KW-1185">Reference proteome</keyword>
<dbReference type="Proteomes" id="UP000326924">
    <property type="component" value="Unassembled WGS sequence"/>
</dbReference>
<dbReference type="AlphaFoldDB" id="A0A5J5F7C8"/>
<name>A0A5J5F7C8_9PEZI</name>
<organism evidence="1 2">
    <name type="scientific">Sphaerosporella brunnea</name>
    <dbReference type="NCBI Taxonomy" id="1250544"/>
    <lineage>
        <taxon>Eukaryota</taxon>
        <taxon>Fungi</taxon>
        <taxon>Dikarya</taxon>
        <taxon>Ascomycota</taxon>
        <taxon>Pezizomycotina</taxon>
        <taxon>Pezizomycetes</taxon>
        <taxon>Pezizales</taxon>
        <taxon>Pyronemataceae</taxon>
        <taxon>Sphaerosporella</taxon>
    </lineage>
</organism>
<dbReference type="EMBL" id="VXIS01000019">
    <property type="protein sequence ID" value="KAA8912917.1"/>
    <property type="molecule type" value="Genomic_DNA"/>
</dbReference>
<protein>
    <submittedName>
        <fullName evidence="1">Uncharacterized protein</fullName>
    </submittedName>
</protein>
<gene>
    <name evidence="1" type="ORF">FN846DRAFT_222512</name>
</gene>
<accession>A0A5J5F7C8</accession>